<dbReference type="SUPFAM" id="SSF46689">
    <property type="entry name" value="Homeodomain-like"/>
    <property type="match status" value="1"/>
</dbReference>
<dbReference type="PRINTS" id="PR00032">
    <property type="entry name" value="HTHARAC"/>
</dbReference>
<dbReference type="Pfam" id="PF12833">
    <property type="entry name" value="HTH_18"/>
    <property type="match status" value="1"/>
</dbReference>
<sequence length="359" mass="41521">MISKQEREWAEVIQKYLFFYRDGFFELPYLSNSPQEMVNSIIKIPVTLHKSVEQVIHTNNPFCKGVMHYREIEEGLWILATNIDIKQNVIAKALYDQAEVSDYYFLTFSVFEYEFRTGNTLSDKVTLLSKCWTFYKPETVVSTYFYKGTTGKFCNLVFNKKWAEKNLSSQILDRGAELQNFLNHETGFLTWLDVVPDIDKISKEIWRILQNNNKEGSFNISNLKIEVHQMITRFFKSTLENSRIQKYKPLNNIDYSNVAKAEKIILHHLTSPFVGVESIASNVNMSPTKLKSIFKSVFGSSMLQYHKEKNIQLAVQLIQNSDLPIKSIAVATGYESASKFTAAFKKRFGILPSEVLRSN</sequence>
<feature type="domain" description="HTH araC/xylS-type" evidence="4">
    <location>
        <begin position="259"/>
        <end position="358"/>
    </location>
</feature>
<dbReference type="InterPro" id="IPR020449">
    <property type="entry name" value="Tscrpt_reg_AraC-type_HTH"/>
</dbReference>
<accession>A0ABU1Y1U3</accession>
<dbReference type="PROSITE" id="PS01124">
    <property type="entry name" value="HTH_ARAC_FAMILY_2"/>
    <property type="match status" value="1"/>
</dbReference>
<dbReference type="RefSeq" id="WP_310276455.1">
    <property type="nucleotide sequence ID" value="NZ_JAVDWQ010000001.1"/>
</dbReference>
<evidence type="ECO:0000256" key="2">
    <source>
        <dbReference type="ARBA" id="ARBA00023125"/>
    </source>
</evidence>
<dbReference type="EMBL" id="JAVDWQ010000001">
    <property type="protein sequence ID" value="MDR7208187.1"/>
    <property type="molecule type" value="Genomic_DNA"/>
</dbReference>
<gene>
    <name evidence="5" type="ORF">J2W48_000108</name>
</gene>
<comment type="caution">
    <text evidence="5">The sequence shown here is derived from an EMBL/GenBank/DDBJ whole genome shotgun (WGS) entry which is preliminary data.</text>
</comment>
<keyword evidence="6" id="KW-1185">Reference proteome</keyword>
<name>A0ABU1Y1U3_9FLAO</name>
<dbReference type="Gene3D" id="1.10.10.60">
    <property type="entry name" value="Homeodomain-like"/>
    <property type="match status" value="1"/>
</dbReference>
<evidence type="ECO:0000256" key="1">
    <source>
        <dbReference type="ARBA" id="ARBA00023015"/>
    </source>
</evidence>
<dbReference type="Proteomes" id="UP001269081">
    <property type="component" value="Unassembled WGS sequence"/>
</dbReference>
<dbReference type="PANTHER" id="PTHR47893">
    <property type="entry name" value="REGULATORY PROTEIN PCHR"/>
    <property type="match status" value="1"/>
</dbReference>
<evidence type="ECO:0000313" key="6">
    <source>
        <dbReference type="Proteomes" id="UP001269081"/>
    </source>
</evidence>
<dbReference type="InterPro" id="IPR018060">
    <property type="entry name" value="HTH_AraC"/>
</dbReference>
<reference evidence="5 6" key="1">
    <citation type="submission" date="2023-07" db="EMBL/GenBank/DDBJ databases">
        <title>Sorghum-associated microbial communities from plants grown in Nebraska, USA.</title>
        <authorList>
            <person name="Schachtman D."/>
        </authorList>
    </citation>
    <scope>NUCLEOTIDE SEQUENCE [LARGE SCALE GENOMIC DNA]</scope>
    <source>
        <strain evidence="5 6">4129</strain>
    </source>
</reference>
<keyword evidence="1" id="KW-0805">Transcription regulation</keyword>
<dbReference type="InterPro" id="IPR009057">
    <property type="entry name" value="Homeodomain-like_sf"/>
</dbReference>
<dbReference type="SMART" id="SM00342">
    <property type="entry name" value="HTH_ARAC"/>
    <property type="match status" value="1"/>
</dbReference>
<organism evidence="5 6">
    <name type="scientific">Flavobacterium piscis</name>
    <dbReference type="NCBI Taxonomy" id="1114874"/>
    <lineage>
        <taxon>Bacteria</taxon>
        <taxon>Pseudomonadati</taxon>
        <taxon>Bacteroidota</taxon>
        <taxon>Flavobacteriia</taxon>
        <taxon>Flavobacteriales</taxon>
        <taxon>Flavobacteriaceae</taxon>
        <taxon>Flavobacterium</taxon>
    </lineage>
</organism>
<keyword evidence="2" id="KW-0238">DNA-binding</keyword>
<keyword evidence="3" id="KW-0804">Transcription</keyword>
<proteinExistence type="predicted"/>
<protein>
    <submittedName>
        <fullName evidence="5">AraC-like DNA-binding protein</fullName>
    </submittedName>
</protein>
<dbReference type="InterPro" id="IPR053142">
    <property type="entry name" value="PchR_regulatory_protein"/>
</dbReference>
<evidence type="ECO:0000256" key="3">
    <source>
        <dbReference type="ARBA" id="ARBA00023163"/>
    </source>
</evidence>
<dbReference type="PANTHER" id="PTHR47893:SF1">
    <property type="entry name" value="REGULATORY PROTEIN PCHR"/>
    <property type="match status" value="1"/>
</dbReference>
<evidence type="ECO:0000259" key="4">
    <source>
        <dbReference type="PROSITE" id="PS01124"/>
    </source>
</evidence>
<evidence type="ECO:0000313" key="5">
    <source>
        <dbReference type="EMBL" id="MDR7208187.1"/>
    </source>
</evidence>